<comment type="caution">
    <text evidence="2">The sequence shown here is derived from an EMBL/GenBank/DDBJ whole genome shotgun (WGS) entry which is preliminary data.</text>
</comment>
<organism evidence="2 3">
    <name type="scientific">Aliarcobacter butzleri</name>
    <dbReference type="NCBI Taxonomy" id="28197"/>
    <lineage>
        <taxon>Bacteria</taxon>
        <taxon>Pseudomonadati</taxon>
        <taxon>Campylobacterota</taxon>
        <taxon>Epsilonproteobacteria</taxon>
        <taxon>Campylobacterales</taxon>
        <taxon>Arcobacteraceae</taxon>
        <taxon>Aliarcobacter</taxon>
    </lineage>
</organism>
<dbReference type="RefSeq" id="WP_301369836.1">
    <property type="nucleotide sequence ID" value="NZ_JAQJJF010000019.1"/>
</dbReference>
<dbReference type="GO" id="GO:0016740">
    <property type="term" value="F:transferase activity"/>
    <property type="evidence" value="ECO:0007669"/>
    <property type="project" value="UniProtKB-KW"/>
</dbReference>
<proteinExistence type="predicted"/>
<dbReference type="Pfam" id="PF04230">
    <property type="entry name" value="PS_pyruv_trans"/>
    <property type="match status" value="1"/>
</dbReference>
<feature type="domain" description="Polysaccharide pyruvyl transferase" evidence="1">
    <location>
        <begin position="13"/>
        <end position="311"/>
    </location>
</feature>
<protein>
    <submittedName>
        <fullName evidence="2">Polysaccharide pyruvyl transferase family protein</fullName>
    </submittedName>
</protein>
<evidence type="ECO:0000313" key="3">
    <source>
        <dbReference type="Proteomes" id="UP001170364"/>
    </source>
</evidence>
<dbReference type="Proteomes" id="UP001170364">
    <property type="component" value="Unassembled WGS sequence"/>
</dbReference>
<reference evidence="2" key="2">
    <citation type="submission" date="2023-01" db="EMBL/GenBank/DDBJ databases">
        <authorList>
            <person name="Uljanovas D."/>
        </authorList>
    </citation>
    <scope>NUCLEOTIDE SEQUENCE</scope>
    <source>
        <strain evidence="2">S41</strain>
    </source>
</reference>
<keyword evidence="2" id="KW-0808">Transferase</keyword>
<dbReference type="InterPro" id="IPR007345">
    <property type="entry name" value="Polysacch_pyruvyl_Trfase"/>
</dbReference>
<dbReference type="EMBL" id="JAQJJG010000002">
    <property type="protein sequence ID" value="MDN5122762.1"/>
    <property type="molecule type" value="Genomic_DNA"/>
</dbReference>
<gene>
    <name evidence="2" type="ORF">PJV93_02430</name>
</gene>
<name>A0AAW7Q8S5_9BACT</name>
<evidence type="ECO:0000259" key="1">
    <source>
        <dbReference type="Pfam" id="PF04230"/>
    </source>
</evidence>
<dbReference type="AlphaFoldDB" id="A0AAW7Q8S5"/>
<reference evidence="2" key="1">
    <citation type="journal article" date="2023" name="Microorganisms">
        <title>Genomic Characterization of Arcobacter butzleri Strains Isolated from Various Sources in Lithuania.</title>
        <authorList>
            <person name="Uljanovas D."/>
            <person name="Golz G."/>
            <person name="Fleischmann S."/>
            <person name="Kudirkiene E."/>
            <person name="Kasetiene N."/>
            <person name="Grineviciene A."/>
            <person name="Tamuleviciene E."/>
            <person name="Aksomaitiene J."/>
            <person name="Alter T."/>
            <person name="Malakauskas M."/>
        </authorList>
    </citation>
    <scope>NUCLEOTIDE SEQUENCE</scope>
    <source>
        <strain evidence="2">S41</strain>
    </source>
</reference>
<accession>A0AAW7Q8S5</accession>
<sequence>MKIGILTLPIAENYGGILQAIALYRLLYKQGHEVTLIYKEDTPFLWKEIIKSMFRKIPFCDINNFKAKYHNEQERQKRKSFHRSFVEQEIFKISEDLYTKKELENFANKEKFDAVIVGSDQVWRGLHITNWKYNKSYFLDFVDSKNTKKIAYAASFGTDHWEGKEDKDISKLLQDFTAVSVREASGVEICRNTFGYTSAEHVLDPTMLMSKEFYKNELIQKYDTNKIQKGGLLTYVLDEEKEKKEIINFVKENLQINEVHHLKGFNHNKTTYTVPEWLASFSNADFIVTDSFHGMVFSIIFEKDFIVIANHARGLDRFVSLLSVLGLEDRLVFNLEDLKNKKLDSVDYIKLNGILELKKKKSLDFLFNSLVKE</sequence>
<evidence type="ECO:0000313" key="2">
    <source>
        <dbReference type="EMBL" id="MDN5122762.1"/>
    </source>
</evidence>